<gene>
    <name evidence="8" type="ORF">N800_07255</name>
</gene>
<dbReference type="AlphaFoldDB" id="A0A0A0ERJ8"/>
<keyword evidence="5 6" id="KW-0472">Membrane</keyword>
<evidence type="ECO:0000256" key="5">
    <source>
        <dbReference type="ARBA" id="ARBA00023136"/>
    </source>
</evidence>
<keyword evidence="9" id="KW-1185">Reference proteome</keyword>
<protein>
    <recommendedName>
        <fullName evidence="7">GtrA/DPMS transmembrane domain-containing protein</fullName>
    </recommendedName>
</protein>
<dbReference type="PANTHER" id="PTHR38459:SF1">
    <property type="entry name" value="PROPHAGE BACTOPRENOL-LINKED GLUCOSE TRANSLOCASE HOMOLOG"/>
    <property type="match status" value="1"/>
</dbReference>
<comment type="similarity">
    <text evidence="2">Belongs to the GtrA family.</text>
</comment>
<comment type="caution">
    <text evidence="8">The sequence shown here is derived from an EMBL/GenBank/DDBJ whole genome shotgun (WGS) entry which is preliminary data.</text>
</comment>
<dbReference type="Proteomes" id="UP000029998">
    <property type="component" value="Unassembled WGS sequence"/>
</dbReference>
<dbReference type="OrthoDB" id="5966606at2"/>
<dbReference type="STRING" id="1385517.N800_07255"/>
<proteinExistence type="inferred from homology"/>
<keyword evidence="3 6" id="KW-0812">Transmembrane</keyword>
<feature type="transmembrane region" description="Helical" evidence="6">
    <location>
        <begin position="102"/>
        <end position="120"/>
    </location>
</feature>
<evidence type="ECO:0000256" key="2">
    <source>
        <dbReference type="ARBA" id="ARBA00009399"/>
    </source>
</evidence>
<dbReference type="PANTHER" id="PTHR38459">
    <property type="entry name" value="PROPHAGE BACTOPRENOL-LINKED GLUCOSE TRANSLOCASE HOMOLOG"/>
    <property type="match status" value="1"/>
</dbReference>
<dbReference type="Pfam" id="PF04138">
    <property type="entry name" value="GtrA_DPMS_TM"/>
    <property type="match status" value="1"/>
</dbReference>
<organism evidence="8 9">
    <name type="scientific">Lysobacter daejeonensis GH1-9</name>
    <dbReference type="NCBI Taxonomy" id="1385517"/>
    <lineage>
        <taxon>Bacteria</taxon>
        <taxon>Pseudomonadati</taxon>
        <taxon>Pseudomonadota</taxon>
        <taxon>Gammaproteobacteria</taxon>
        <taxon>Lysobacterales</taxon>
        <taxon>Lysobacteraceae</taxon>
        <taxon>Aerolutibacter</taxon>
    </lineage>
</organism>
<dbReference type="EMBL" id="AVPU01000024">
    <property type="protein sequence ID" value="KGM53606.1"/>
    <property type="molecule type" value="Genomic_DNA"/>
</dbReference>
<feature type="transmembrane region" description="Helical" evidence="6">
    <location>
        <begin position="71"/>
        <end position="90"/>
    </location>
</feature>
<sequence>MSLTRQSGHYLAIGIVQWLLDWGVMVGLSHVGVPVEIANIAGRICGASLGFWANGRFTFAGANTAVGRHQLLRFLVMWLGTTVASTWALATVDDLLGLKWAWLAKPLVELALGALGFFMSRHWVYRK</sequence>
<name>A0A0A0ERJ8_9GAMM</name>
<dbReference type="GO" id="GO:0005886">
    <property type="term" value="C:plasma membrane"/>
    <property type="evidence" value="ECO:0007669"/>
    <property type="project" value="TreeGrafter"/>
</dbReference>
<accession>A0A0A0ERJ8</accession>
<dbReference type="InterPro" id="IPR051401">
    <property type="entry name" value="GtrA_CellWall_Glycosyl"/>
</dbReference>
<dbReference type="RefSeq" id="WP_036138986.1">
    <property type="nucleotide sequence ID" value="NZ_AVPU01000024.1"/>
</dbReference>
<evidence type="ECO:0000256" key="1">
    <source>
        <dbReference type="ARBA" id="ARBA00004141"/>
    </source>
</evidence>
<evidence type="ECO:0000256" key="4">
    <source>
        <dbReference type="ARBA" id="ARBA00022989"/>
    </source>
</evidence>
<reference evidence="8 9" key="1">
    <citation type="submission" date="2013-08" db="EMBL/GenBank/DDBJ databases">
        <title>Genome sequencing of Lysobacter.</title>
        <authorList>
            <person name="Zhang S."/>
            <person name="Wang G."/>
        </authorList>
    </citation>
    <scope>NUCLEOTIDE SEQUENCE [LARGE SCALE GENOMIC DNA]</scope>
    <source>
        <strain evidence="8 9">GH1-9</strain>
    </source>
</reference>
<dbReference type="InterPro" id="IPR007267">
    <property type="entry name" value="GtrA_DPMS_TM"/>
</dbReference>
<evidence type="ECO:0000313" key="9">
    <source>
        <dbReference type="Proteomes" id="UP000029998"/>
    </source>
</evidence>
<evidence type="ECO:0000259" key="7">
    <source>
        <dbReference type="Pfam" id="PF04138"/>
    </source>
</evidence>
<evidence type="ECO:0000256" key="6">
    <source>
        <dbReference type="SAM" id="Phobius"/>
    </source>
</evidence>
<dbReference type="GO" id="GO:0000271">
    <property type="term" value="P:polysaccharide biosynthetic process"/>
    <property type="evidence" value="ECO:0007669"/>
    <property type="project" value="InterPro"/>
</dbReference>
<evidence type="ECO:0000313" key="8">
    <source>
        <dbReference type="EMBL" id="KGM53606.1"/>
    </source>
</evidence>
<comment type="subcellular location">
    <subcellularLocation>
        <location evidence="1">Membrane</location>
        <topology evidence="1">Multi-pass membrane protein</topology>
    </subcellularLocation>
</comment>
<keyword evidence="4 6" id="KW-1133">Transmembrane helix</keyword>
<dbReference type="eggNOG" id="COG2246">
    <property type="taxonomic scope" value="Bacteria"/>
</dbReference>
<feature type="domain" description="GtrA/DPMS transmembrane" evidence="7">
    <location>
        <begin position="10"/>
        <end position="124"/>
    </location>
</feature>
<evidence type="ECO:0000256" key="3">
    <source>
        <dbReference type="ARBA" id="ARBA00022692"/>
    </source>
</evidence>